<dbReference type="EC" id="2.4.-.-" evidence="5"/>
<dbReference type="SUPFAM" id="SSF53448">
    <property type="entry name" value="Nucleotide-diphospho-sugar transferases"/>
    <property type="match status" value="1"/>
</dbReference>
<keyword evidence="6" id="KW-1185">Reference proteome</keyword>
<gene>
    <name evidence="5" type="primary">epsJ_1</name>
    <name evidence="5" type="ORF">CHRY9393_00495</name>
</gene>
<protein>
    <submittedName>
        <fullName evidence="5">Putative glycosyltransferase EpsJ</fullName>
        <ecNumber evidence="5">2.4.-.-</ecNumber>
    </submittedName>
</protein>
<keyword evidence="3 5" id="KW-0808">Transferase</keyword>
<dbReference type="RefSeq" id="WP_162071908.1">
    <property type="nucleotide sequence ID" value="NZ_CACVBY010000006.1"/>
</dbReference>
<dbReference type="AlphaFoldDB" id="A0A6N4XK28"/>
<accession>A0A6N4XK28</accession>
<feature type="domain" description="Glycosyltransferase 2-like" evidence="4">
    <location>
        <begin position="5"/>
        <end position="178"/>
    </location>
</feature>
<evidence type="ECO:0000313" key="5">
    <source>
        <dbReference type="EMBL" id="CAA7386204.1"/>
    </source>
</evidence>
<reference evidence="5 6" key="1">
    <citation type="submission" date="2020-01" db="EMBL/GenBank/DDBJ databases">
        <authorList>
            <person name="Rodrigo-Torres L."/>
            <person name="Arahal R. D."/>
            <person name="Lucena T."/>
        </authorList>
    </citation>
    <scope>NUCLEOTIDE SEQUENCE [LARGE SCALE GENOMIC DNA]</scope>
    <source>
        <strain evidence="5 6">CECT 9393</strain>
    </source>
</reference>
<evidence type="ECO:0000256" key="1">
    <source>
        <dbReference type="ARBA" id="ARBA00006739"/>
    </source>
</evidence>
<dbReference type="Gene3D" id="3.90.550.10">
    <property type="entry name" value="Spore Coat Polysaccharide Biosynthesis Protein SpsA, Chain A"/>
    <property type="match status" value="1"/>
</dbReference>
<proteinExistence type="inferred from homology"/>
<dbReference type="InterPro" id="IPR001173">
    <property type="entry name" value="Glyco_trans_2-like"/>
</dbReference>
<dbReference type="PANTHER" id="PTHR43179">
    <property type="entry name" value="RHAMNOSYLTRANSFERASE WBBL"/>
    <property type="match status" value="1"/>
</dbReference>
<comment type="similarity">
    <text evidence="1">Belongs to the glycosyltransferase 2 family.</text>
</comment>
<dbReference type="Pfam" id="PF00535">
    <property type="entry name" value="Glycos_transf_2"/>
    <property type="match status" value="1"/>
</dbReference>
<dbReference type="EMBL" id="CACVBY010000006">
    <property type="protein sequence ID" value="CAA7386204.1"/>
    <property type="molecule type" value="Genomic_DNA"/>
</dbReference>
<dbReference type="GO" id="GO:0016757">
    <property type="term" value="F:glycosyltransferase activity"/>
    <property type="evidence" value="ECO:0007669"/>
    <property type="project" value="UniProtKB-KW"/>
</dbReference>
<evidence type="ECO:0000259" key="4">
    <source>
        <dbReference type="Pfam" id="PF00535"/>
    </source>
</evidence>
<name>A0A6N4XK28_9FLAO</name>
<dbReference type="PANTHER" id="PTHR43179:SF12">
    <property type="entry name" value="GALACTOFURANOSYLTRANSFERASE GLFT2"/>
    <property type="match status" value="1"/>
</dbReference>
<dbReference type="Proteomes" id="UP000445309">
    <property type="component" value="Unassembled WGS sequence"/>
</dbReference>
<sequence>MKKLSIVIVTYNSLNDIINCIDSIYRTNDLSVNEIEIIIVDNSSIEVFAEMQMLVCEKFEDVRFIHNPSNGGYGQGNNVGIEASNAKIICVANPDIIIQKPMFKKVIESFHSNKKLSVIGGKQMGGINLSFWIRPEFEFFLLTTPLMILLNKLNVYFEKFCFISGALLFIDKEKFERIGLFDENIFLYREESDIVKRFLKTNYTTHFDKELVYKHLVDDRNKVNEFAFNEEMKATSYYMQKYNFSFKYFIFQRLFYCYITKCFYFLTLKKAKYLEVNKIIRKLKNFNF</sequence>
<evidence type="ECO:0000313" key="6">
    <source>
        <dbReference type="Proteomes" id="UP000445309"/>
    </source>
</evidence>
<dbReference type="CDD" id="cd04186">
    <property type="entry name" value="GT_2_like_c"/>
    <property type="match status" value="1"/>
</dbReference>
<keyword evidence="2 5" id="KW-0328">Glycosyltransferase</keyword>
<dbReference type="InterPro" id="IPR029044">
    <property type="entry name" value="Nucleotide-diphossugar_trans"/>
</dbReference>
<organism evidence="5 6">
    <name type="scientific">Chryseobacterium fistulae</name>
    <dbReference type="NCBI Taxonomy" id="2675058"/>
    <lineage>
        <taxon>Bacteria</taxon>
        <taxon>Pseudomonadati</taxon>
        <taxon>Bacteroidota</taxon>
        <taxon>Flavobacteriia</taxon>
        <taxon>Flavobacteriales</taxon>
        <taxon>Weeksellaceae</taxon>
        <taxon>Chryseobacterium group</taxon>
        <taxon>Chryseobacterium</taxon>
    </lineage>
</organism>
<evidence type="ECO:0000256" key="3">
    <source>
        <dbReference type="ARBA" id="ARBA00022679"/>
    </source>
</evidence>
<evidence type="ECO:0000256" key="2">
    <source>
        <dbReference type="ARBA" id="ARBA00022676"/>
    </source>
</evidence>